<accession>A0ABS6AFW7</accession>
<organism evidence="2 3">
    <name type="scientific">Paracoccus marinaquae</name>
    <dbReference type="NCBI Taxonomy" id="2841926"/>
    <lineage>
        <taxon>Bacteria</taxon>
        <taxon>Pseudomonadati</taxon>
        <taxon>Pseudomonadota</taxon>
        <taxon>Alphaproteobacteria</taxon>
        <taxon>Rhodobacterales</taxon>
        <taxon>Paracoccaceae</taxon>
        <taxon>Paracoccus</taxon>
    </lineage>
</organism>
<keyword evidence="1" id="KW-0812">Transmembrane</keyword>
<keyword evidence="1" id="KW-0472">Membrane</keyword>
<name>A0ABS6AFW7_9RHOB</name>
<keyword evidence="3" id="KW-1185">Reference proteome</keyword>
<evidence type="ECO:0000313" key="3">
    <source>
        <dbReference type="Proteomes" id="UP001166191"/>
    </source>
</evidence>
<proteinExistence type="predicted"/>
<protein>
    <submittedName>
        <fullName evidence="2">DUF2244 domain-containing protein</fullName>
    </submittedName>
</protein>
<sequence length="164" mass="19090">MPYEWHDTAPEDSGAVSHRLRVWPHRSLPARGFVWFISLTAGFLTLPLLAVLGTMVLWAILPFVALAIWAIWLALQRSYRSGNTLEELTLDRDRLELVRHDPGRQSRRWQANSHWVRVSLREGPVEDYLTLSDGQREVELGAFLSPEERRALHDELRHRLHSLR</sequence>
<evidence type="ECO:0000313" key="2">
    <source>
        <dbReference type="EMBL" id="MBU3029488.1"/>
    </source>
</evidence>
<gene>
    <name evidence="2" type="ORF">KNW02_05040</name>
</gene>
<dbReference type="EMBL" id="JAHKNG010000005">
    <property type="protein sequence ID" value="MBU3029488.1"/>
    <property type="molecule type" value="Genomic_DNA"/>
</dbReference>
<dbReference type="Pfam" id="PF10003">
    <property type="entry name" value="DUF2244"/>
    <property type="match status" value="1"/>
</dbReference>
<dbReference type="Proteomes" id="UP001166191">
    <property type="component" value="Unassembled WGS sequence"/>
</dbReference>
<dbReference type="RefSeq" id="WP_216032177.1">
    <property type="nucleotide sequence ID" value="NZ_JAHKNG010000005.1"/>
</dbReference>
<keyword evidence="1" id="KW-1133">Transmembrane helix</keyword>
<reference evidence="2" key="1">
    <citation type="submission" date="2021-06" db="EMBL/GenBank/DDBJ databases">
        <title>Paracoccus bacterium XHP0099 sp. nov., isolated from the surface waters of the Yellow Sea.</title>
        <authorList>
            <person name="Xue H."/>
            <person name="Zhang D."/>
        </authorList>
    </citation>
    <scope>NUCLEOTIDE SEQUENCE</scope>
    <source>
        <strain evidence="2">XHP0099</strain>
    </source>
</reference>
<evidence type="ECO:0000256" key="1">
    <source>
        <dbReference type="SAM" id="Phobius"/>
    </source>
</evidence>
<dbReference type="InterPro" id="IPR019253">
    <property type="entry name" value="DUF2244_TM"/>
</dbReference>
<feature type="transmembrane region" description="Helical" evidence="1">
    <location>
        <begin position="28"/>
        <end position="49"/>
    </location>
</feature>
<comment type="caution">
    <text evidence="2">The sequence shown here is derived from an EMBL/GenBank/DDBJ whole genome shotgun (WGS) entry which is preliminary data.</text>
</comment>
<feature type="transmembrane region" description="Helical" evidence="1">
    <location>
        <begin position="55"/>
        <end position="75"/>
    </location>
</feature>